<dbReference type="EC" id="3.1.3.-" evidence="7"/>
<dbReference type="PANTHER" id="PTHR12260">
    <property type="entry name" value="DAMAGE-CONTROL PHOSPHATASE ARMT1"/>
    <property type="match status" value="1"/>
</dbReference>
<evidence type="ECO:0000256" key="3">
    <source>
        <dbReference type="ARBA" id="ARBA00022723"/>
    </source>
</evidence>
<comment type="function">
    <text evidence="7">Metal-dependent phosphatase that shows phosphatase activity against several substrates, including fructose-1-phosphate and fructose-6-phosphate. Its preference for fructose-1-phosphate, a strong glycating agent that causes DNA damage rather than a canonical yeast metabolite, suggests a damage-control function in hexose phosphate metabolism.</text>
</comment>
<dbReference type="Gene3D" id="3.40.50.10880">
    <property type="entry name" value="Uncharacterised protein PF01937, DUF89, domain 3"/>
    <property type="match status" value="1"/>
</dbReference>
<keyword evidence="4 7" id="KW-0378">Hydrolase</keyword>
<dbReference type="Gene3D" id="1.20.930.60">
    <property type="match status" value="1"/>
</dbReference>
<evidence type="ECO:0000256" key="7">
    <source>
        <dbReference type="RuleBase" id="RU367030"/>
    </source>
</evidence>
<proteinExistence type="inferred from homology"/>
<dbReference type="PANTHER" id="PTHR12260:SF6">
    <property type="entry name" value="DAMAGE-CONTROL PHOSPHATASE ARMT1"/>
    <property type="match status" value="1"/>
</dbReference>
<comment type="similarity">
    <text evidence="2 7">Belongs to the damage-control phosphatase family. Sugar phosphate phosphatase III subfamily.</text>
</comment>
<dbReference type="InterPro" id="IPR039763">
    <property type="entry name" value="ARMT1"/>
</dbReference>
<evidence type="ECO:0000256" key="4">
    <source>
        <dbReference type="ARBA" id="ARBA00022801"/>
    </source>
</evidence>
<evidence type="ECO:0000313" key="9">
    <source>
        <dbReference type="EMBL" id="KAH0557110.1"/>
    </source>
</evidence>
<comment type="caution">
    <text evidence="9">The sequence shown here is derived from an EMBL/GenBank/DDBJ whole genome shotgun (WGS) entry which is preliminary data.</text>
</comment>
<dbReference type="GO" id="GO:0016791">
    <property type="term" value="F:phosphatase activity"/>
    <property type="evidence" value="ECO:0007669"/>
    <property type="project" value="TreeGrafter"/>
</dbReference>
<evidence type="ECO:0000256" key="6">
    <source>
        <dbReference type="ARBA" id="ARBA00048809"/>
    </source>
</evidence>
<dbReference type="GO" id="GO:0046872">
    <property type="term" value="F:metal ion binding"/>
    <property type="evidence" value="ECO:0007669"/>
    <property type="project" value="UniProtKB-UniRule"/>
</dbReference>
<dbReference type="Proteomes" id="UP000750711">
    <property type="component" value="Unassembled WGS sequence"/>
</dbReference>
<evidence type="ECO:0000313" key="10">
    <source>
        <dbReference type="Proteomes" id="UP000750711"/>
    </source>
</evidence>
<comment type="catalytic activity">
    <reaction evidence="1 7">
        <text>beta-D-fructose 1-phosphate + H2O = D-fructose + phosphate</text>
        <dbReference type="Rhea" id="RHEA:35603"/>
        <dbReference type="ChEBI" id="CHEBI:15377"/>
        <dbReference type="ChEBI" id="CHEBI:37721"/>
        <dbReference type="ChEBI" id="CHEBI:43474"/>
        <dbReference type="ChEBI" id="CHEBI:138881"/>
    </reaction>
</comment>
<dbReference type="AlphaFoldDB" id="A0A9P8RMW5"/>
<dbReference type="InterPro" id="IPR036075">
    <property type="entry name" value="ARMT-1-like_metal-bd_sf"/>
</dbReference>
<comment type="cofactor">
    <cofactor evidence="7">
        <name>Mn(2+)</name>
        <dbReference type="ChEBI" id="CHEBI:29035"/>
    </cofactor>
    <cofactor evidence="7">
        <name>Ni(2+)</name>
        <dbReference type="ChEBI" id="CHEBI:49786"/>
    </cofactor>
</comment>
<dbReference type="InterPro" id="IPR002791">
    <property type="entry name" value="ARMT1-like_metal-bd"/>
</dbReference>
<evidence type="ECO:0000256" key="2">
    <source>
        <dbReference type="ARBA" id="ARBA00009519"/>
    </source>
</evidence>
<comment type="catalytic activity">
    <reaction evidence="6 7">
        <text>beta-D-fructose 6-phosphate = dihydroxyacetone + D-glyceraldehyde 3-phosphate</text>
        <dbReference type="Rhea" id="RHEA:28002"/>
        <dbReference type="ChEBI" id="CHEBI:16016"/>
        <dbReference type="ChEBI" id="CHEBI:57634"/>
        <dbReference type="ChEBI" id="CHEBI:59776"/>
    </reaction>
</comment>
<dbReference type="GO" id="GO:0005634">
    <property type="term" value="C:nucleus"/>
    <property type="evidence" value="ECO:0007669"/>
    <property type="project" value="TreeGrafter"/>
</dbReference>
<dbReference type="EMBL" id="JAGHQM010000907">
    <property type="protein sequence ID" value="KAH0557110.1"/>
    <property type="molecule type" value="Genomic_DNA"/>
</dbReference>
<keyword evidence="5 7" id="KW-0464">Manganese</keyword>
<sequence>TSAIDDIHRTTLVSDDAEHSMEGKRIVEKLATLKHELQHDRQLTPLLDDGEQDIARYNSELEALGSPTWFNVPWLYAECYLYRRINTFFSMSKTWKNYDVFGRQKLSTFKSSRPAVLELAAKYKQIVLRLESESSAEASGSQEDVEEAKKLLFIEICEICLWGNATDLSLLTSLTYEDIQKLQGSEARKSSENNILVNDLPSAYQALANSRVAAGGGDNERAVEIILDNAGFELFVDLILAGYLLSTGLATTVILHPKSIPWFVSDVIPTDFASLLSALADPQAFYSTPSEEDTLAGRTPPPLSDREIDDLSFLYDQWREFHIDGKLVIRANRFWTEAESYWKLPEMLLEDLRKSELVIFKGDQNYRKLTGDLMWPSTTPFPTAIGPLGPGSGVRTLALRICKADVIVGLPEGTDEKLREQGGGDGGNGDAREWAWSGKWAVVQFFDGKS</sequence>
<evidence type="ECO:0000256" key="5">
    <source>
        <dbReference type="ARBA" id="ARBA00023211"/>
    </source>
</evidence>
<organism evidence="9 10">
    <name type="scientific">Trichoglossum hirsutum</name>
    <dbReference type="NCBI Taxonomy" id="265104"/>
    <lineage>
        <taxon>Eukaryota</taxon>
        <taxon>Fungi</taxon>
        <taxon>Dikarya</taxon>
        <taxon>Ascomycota</taxon>
        <taxon>Pezizomycotina</taxon>
        <taxon>Geoglossomycetes</taxon>
        <taxon>Geoglossales</taxon>
        <taxon>Geoglossaceae</taxon>
        <taxon>Trichoglossum</taxon>
    </lineage>
</organism>
<comment type="domain">
    <text evidence="7">Subfamily III proteins have a conserved RTxK motif about 40-50 residues from the C-terminus; the threonine may be replaced by serine or cysteine.</text>
</comment>
<evidence type="ECO:0000259" key="8">
    <source>
        <dbReference type="Pfam" id="PF01937"/>
    </source>
</evidence>
<dbReference type="SUPFAM" id="SSF111321">
    <property type="entry name" value="AF1104-like"/>
    <property type="match status" value="1"/>
</dbReference>
<accession>A0A9P8RMW5</accession>
<dbReference type="Pfam" id="PF01937">
    <property type="entry name" value="ARMT1-like_dom"/>
    <property type="match status" value="1"/>
</dbReference>
<dbReference type="GO" id="GO:0006974">
    <property type="term" value="P:DNA damage response"/>
    <property type="evidence" value="ECO:0007669"/>
    <property type="project" value="TreeGrafter"/>
</dbReference>
<evidence type="ECO:0000256" key="1">
    <source>
        <dbReference type="ARBA" id="ARBA00001326"/>
    </source>
</evidence>
<protein>
    <recommendedName>
        <fullName evidence="7">Sugar phosphate phosphatase</fullName>
        <ecNumber evidence="7">3.1.3.-</ecNumber>
    </recommendedName>
</protein>
<gene>
    <name evidence="9" type="ORF">GP486_005099</name>
</gene>
<keyword evidence="3 7" id="KW-0479">Metal-binding</keyword>
<feature type="non-terminal residue" evidence="9">
    <location>
        <position position="1"/>
    </location>
</feature>
<keyword evidence="10" id="KW-1185">Reference proteome</keyword>
<feature type="domain" description="Damage-control phosphatase ARMT1-like metal-binding" evidence="8">
    <location>
        <begin position="3"/>
        <end position="418"/>
    </location>
</feature>
<name>A0A9P8RMW5_9PEZI</name>
<reference evidence="9" key="1">
    <citation type="submission" date="2021-03" db="EMBL/GenBank/DDBJ databases">
        <title>Comparative genomics and phylogenomic investigation of the class Geoglossomycetes provide insights into ecological specialization and systematics.</title>
        <authorList>
            <person name="Melie T."/>
            <person name="Pirro S."/>
            <person name="Miller A.N."/>
            <person name="Quandt A."/>
        </authorList>
    </citation>
    <scope>NUCLEOTIDE SEQUENCE</scope>
    <source>
        <strain evidence="9">CAQ_001_2017</strain>
    </source>
</reference>